<protein>
    <submittedName>
        <fullName evidence="2">Uncharacterized protein</fullName>
    </submittedName>
</protein>
<feature type="region of interest" description="Disordered" evidence="1">
    <location>
        <begin position="1"/>
        <end position="228"/>
    </location>
</feature>
<dbReference type="EMBL" id="AP004884">
    <property type="protein sequence ID" value="BAD21933.1"/>
    <property type="molecule type" value="Genomic_DNA"/>
</dbReference>
<name>Q6K6W3_ORYSJ</name>
<reference evidence="3" key="1">
    <citation type="journal article" date="2005" name="Nature">
        <title>The map-based sequence of the rice genome.</title>
        <authorList>
            <consortium name="International rice genome sequencing project (IRGSP)"/>
            <person name="Matsumoto T."/>
            <person name="Wu J."/>
            <person name="Kanamori H."/>
            <person name="Katayose Y."/>
            <person name="Fujisawa M."/>
            <person name="Namiki N."/>
            <person name="Mizuno H."/>
            <person name="Yamamoto K."/>
            <person name="Antonio B.A."/>
            <person name="Baba T."/>
            <person name="Sakata K."/>
            <person name="Nagamura Y."/>
            <person name="Aoki H."/>
            <person name="Arikawa K."/>
            <person name="Arita K."/>
            <person name="Bito T."/>
            <person name="Chiden Y."/>
            <person name="Fujitsuka N."/>
            <person name="Fukunaka R."/>
            <person name="Hamada M."/>
            <person name="Harada C."/>
            <person name="Hayashi A."/>
            <person name="Hijishita S."/>
            <person name="Honda M."/>
            <person name="Hosokawa S."/>
            <person name="Ichikawa Y."/>
            <person name="Idonuma A."/>
            <person name="Iijima M."/>
            <person name="Ikeda M."/>
            <person name="Ikeno M."/>
            <person name="Ito K."/>
            <person name="Ito S."/>
            <person name="Ito T."/>
            <person name="Ito Y."/>
            <person name="Ito Y."/>
            <person name="Iwabuchi A."/>
            <person name="Kamiya K."/>
            <person name="Karasawa W."/>
            <person name="Kurita K."/>
            <person name="Katagiri S."/>
            <person name="Kikuta A."/>
            <person name="Kobayashi H."/>
            <person name="Kobayashi N."/>
            <person name="Machita K."/>
            <person name="Maehara T."/>
            <person name="Masukawa M."/>
            <person name="Mizubayashi T."/>
            <person name="Mukai Y."/>
            <person name="Nagasaki H."/>
            <person name="Nagata Y."/>
            <person name="Naito S."/>
            <person name="Nakashima M."/>
            <person name="Nakama Y."/>
            <person name="Nakamichi Y."/>
            <person name="Nakamura M."/>
            <person name="Meguro A."/>
            <person name="Negishi M."/>
            <person name="Ohta I."/>
            <person name="Ohta T."/>
            <person name="Okamoto M."/>
            <person name="Ono N."/>
            <person name="Saji S."/>
            <person name="Sakaguchi M."/>
            <person name="Sakai K."/>
            <person name="Shibata M."/>
            <person name="Shimokawa T."/>
            <person name="Song J."/>
            <person name="Takazaki Y."/>
            <person name="Terasawa K."/>
            <person name="Tsugane M."/>
            <person name="Tsuji K."/>
            <person name="Ueda S."/>
            <person name="Waki K."/>
            <person name="Yamagata H."/>
            <person name="Yamamoto M."/>
            <person name="Yamamoto S."/>
            <person name="Yamane H."/>
            <person name="Yoshiki S."/>
            <person name="Yoshihara R."/>
            <person name="Yukawa K."/>
            <person name="Zhong H."/>
            <person name="Yano M."/>
            <person name="Yuan Q."/>
            <person name="Ouyang S."/>
            <person name="Liu J."/>
            <person name="Jones K.M."/>
            <person name="Gansberger K."/>
            <person name="Moffat K."/>
            <person name="Hill J."/>
            <person name="Bera J."/>
            <person name="Fadrosh D."/>
            <person name="Jin S."/>
            <person name="Johri S."/>
            <person name="Kim M."/>
            <person name="Overton L."/>
            <person name="Reardon M."/>
            <person name="Tsitrin T."/>
            <person name="Vuong H."/>
            <person name="Weaver B."/>
            <person name="Ciecko A."/>
            <person name="Tallon L."/>
            <person name="Jackson J."/>
            <person name="Pai G."/>
            <person name="Aken S.V."/>
            <person name="Utterback T."/>
            <person name="Reidmuller S."/>
            <person name="Feldblyum T."/>
            <person name="Hsiao J."/>
            <person name="Zismann V."/>
            <person name="Iobst S."/>
            <person name="de Vazeille A.R."/>
            <person name="Buell C.R."/>
            <person name="Ying K."/>
            <person name="Li Y."/>
            <person name="Lu T."/>
            <person name="Huang Y."/>
            <person name="Zhao Q."/>
            <person name="Feng Q."/>
            <person name="Zhang L."/>
            <person name="Zhu J."/>
            <person name="Weng Q."/>
            <person name="Mu J."/>
            <person name="Lu Y."/>
            <person name="Fan D."/>
            <person name="Liu Y."/>
            <person name="Guan J."/>
            <person name="Zhang Y."/>
            <person name="Yu S."/>
            <person name="Liu X."/>
            <person name="Zhang Y."/>
            <person name="Hong G."/>
            <person name="Han B."/>
            <person name="Choisne N."/>
            <person name="Demange N."/>
            <person name="Orjeda G."/>
            <person name="Samain S."/>
            <person name="Cattolico L."/>
            <person name="Pelletier E."/>
            <person name="Couloux A."/>
            <person name="Segurens B."/>
            <person name="Wincker P."/>
            <person name="D'Hont A."/>
            <person name="Scarpelli C."/>
            <person name="Weissenbach J."/>
            <person name="Salanoubat M."/>
            <person name="Quetier F."/>
            <person name="Yu Y."/>
            <person name="Kim H.R."/>
            <person name="Rambo T."/>
            <person name="Currie J."/>
            <person name="Collura K."/>
            <person name="Luo M."/>
            <person name="Yang T."/>
            <person name="Ammiraju J.S.S."/>
            <person name="Engler F."/>
            <person name="Soderlund C."/>
            <person name="Wing R.A."/>
            <person name="Palmer L.E."/>
            <person name="de la Bastide M."/>
            <person name="Spiegel L."/>
            <person name="Nascimento L."/>
            <person name="Zutavern T."/>
            <person name="O'Shaughnessy A."/>
            <person name="Dike S."/>
            <person name="Dedhia N."/>
            <person name="Preston R."/>
            <person name="Balija V."/>
            <person name="McCombie W.R."/>
            <person name="Chow T."/>
            <person name="Chen H."/>
            <person name="Chung M."/>
            <person name="Chen C."/>
            <person name="Shaw J."/>
            <person name="Wu H."/>
            <person name="Hsiao K."/>
            <person name="Chao Y."/>
            <person name="Chu M."/>
            <person name="Cheng C."/>
            <person name="Hour A."/>
            <person name="Lee P."/>
            <person name="Lin S."/>
            <person name="Lin Y."/>
            <person name="Liou J."/>
            <person name="Liu S."/>
            <person name="Hsing Y."/>
            <person name="Raghuvanshi S."/>
            <person name="Mohanty A."/>
            <person name="Bharti A.K."/>
            <person name="Gaur A."/>
            <person name="Gupta V."/>
            <person name="Kumar D."/>
            <person name="Ravi V."/>
            <person name="Vij S."/>
            <person name="Kapur A."/>
            <person name="Khurana P."/>
            <person name="Khurana P."/>
            <person name="Khurana J.P."/>
            <person name="Tyagi A.K."/>
            <person name="Gaikwad K."/>
            <person name="Singh A."/>
            <person name="Dalal V."/>
            <person name="Srivastava S."/>
            <person name="Dixit A."/>
            <person name="Pal A.K."/>
            <person name="Ghazi I.A."/>
            <person name="Yadav M."/>
            <person name="Pandit A."/>
            <person name="Bhargava A."/>
            <person name="Sureshbabu K."/>
            <person name="Batra K."/>
            <person name="Sharma T.R."/>
            <person name="Mohapatra T."/>
            <person name="Singh N.K."/>
            <person name="Messing J."/>
            <person name="Nelson A.B."/>
            <person name="Fuks G."/>
            <person name="Kavchok S."/>
            <person name="Keizer G."/>
            <person name="Linton E."/>
            <person name="Llaca V."/>
            <person name="Song R."/>
            <person name="Tanyolac B."/>
            <person name="Young S."/>
            <person name="Ho-Il K."/>
            <person name="Hahn J.H."/>
            <person name="Sangsakoo G."/>
            <person name="Vanavichit A."/>
            <person name="de Mattos Luiz.A.T."/>
            <person name="Zimmer P.D."/>
            <person name="Malone G."/>
            <person name="Dellagostin O."/>
            <person name="de Oliveira A.C."/>
            <person name="Bevan M."/>
            <person name="Bancroft I."/>
            <person name="Minx P."/>
            <person name="Cordum H."/>
            <person name="Wilson R."/>
            <person name="Cheng Z."/>
            <person name="Jin W."/>
            <person name="Jiang J."/>
            <person name="Leong S.A."/>
            <person name="Iwama H."/>
            <person name="Gojobori T."/>
            <person name="Itoh T."/>
            <person name="Niimura Y."/>
            <person name="Fujii Y."/>
            <person name="Habara T."/>
            <person name="Sakai H."/>
            <person name="Sato Y."/>
            <person name="Wilson G."/>
            <person name="Kumar K."/>
            <person name="McCouch S."/>
            <person name="Juretic N."/>
            <person name="Hoen D."/>
            <person name="Wright S."/>
            <person name="Bruskiewich R."/>
            <person name="Bureau T."/>
            <person name="Miyao A."/>
            <person name="Hirochika H."/>
            <person name="Nishikawa T."/>
            <person name="Kadowaki K."/>
            <person name="Sugiura M."/>
            <person name="Burr B."/>
            <person name="Sasaki T."/>
        </authorList>
    </citation>
    <scope>NUCLEOTIDE SEQUENCE [LARGE SCALE GENOMIC DNA]</scope>
    <source>
        <strain evidence="3">cv. Nipponbare</strain>
    </source>
</reference>
<feature type="compositionally biased region" description="Low complexity" evidence="1">
    <location>
        <begin position="62"/>
        <end position="77"/>
    </location>
</feature>
<evidence type="ECO:0000313" key="2">
    <source>
        <dbReference type="EMBL" id="BAD21933.1"/>
    </source>
</evidence>
<feature type="compositionally biased region" description="Gly residues" evidence="1">
    <location>
        <begin position="218"/>
        <end position="228"/>
    </location>
</feature>
<proteinExistence type="predicted"/>
<feature type="compositionally biased region" description="Basic and acidic residues" evidence="1">
    <location>
        <begin position="146"/>
        <end position="158"/>
    </location>
</feature>
<sequence>MEVARVAVRGGLGPRTGKRGGAPRGADVAPTRRPCGSHVGGRTDGSDLLPGRSDGGCGSRPARAGTAQAGLAAMARHGAARTQRRCEAATGGNRPAAEGGGVTATRAATGAAKRLGSGMAATSGAGERERLKGGGPHRQRLTTASDEGRWRRRDELRNHLANKMRGVRGREENGRGRGRRPKAAAMAVLTGERHGVGSGGGIQRRRGGRGGPHDGDRGGVVGAATRGG</sequence>
<organism evidence="2 3">
    <name type="scientific">Oryza sativa subsp. japonica</name>
    <name type="common">Rice</name>
    <dbReference type="NCBI Taxonomy" id="39947"/>
    <lineage>
        <taxon>Eukaryota</taxon>
        <taxon>Viridiplantae</taxon>
        <taxon>Streptophyta</taxon>
        <taxon>Embryophyta</taxon>
        <taxon>Tracheophyta</taxon>
        <taxon>Spermatophyta</taxon>
        <taxon>Magnoliopsida</taxon>
        <taxon>Liliopsida</taxon>
        <taxon>Poales</taxon>
        <taxon>Poaceae</taxon>
        <taxon>BOP clade</taxon>
        <taxon>Oryzoideae</taxon>
        <taxon>Oryzeae</taxon>
        <taxon>Oryzinae</taxon>
        <taxon>Oryza</taxon>
        <taxon>Oryza sativa</taxon>
    </lineage>
</organism>
<evidence type="ECO:0000313" key="3">
    <source>
        <dbReference type="Proteomes" id="UP000000763"/>
    </source>
</evidence>
<accession>Q6K6W3</accession>
<reference evidence="3" key="2">
    <citation type="journal article" date="2008" name="Nucleic Acids Res.">
        <title>The rice annotation project database (RAP-DB): 2008 update.</title>
        <authorList>
            <consortium name="The rice annotation project (RAP)"/>
        </authorList>
    </citation>
    <scope>GENOME REANNOTATION</scope>
    <source>
        <strain evidence="3">cv. Nipponbare</strain>
    </source>
</reference>
<feature type="compositionally biased region" description="Gly residues" evidence="1">
    <location>
        <begin position="10"/>
        <end position="23"/>
    </location>
</feature>
<dbReference type="AlphaFoldDB" id="Q6K6W3"/>
<dbReference type="Proteomes" id="UP000000763">
    <property type="component" value="Chromosome 2"/>
</dbReference>
<gene>
    <name evidence="2" type="primary">P0519B12.17</name>
</gene>
<evidence type="ECO:0000256" key="1">
    <source>
        <dbReference type="SAM" id="MobiDB-lite"/>
    </source>
</evidence>
<feature type="compositionally biased region" description="Low complexity" evidence="1">
    <location>
        <begin position="103"/>
        <end position="112"/>
    </location>
</feature>